<comment type="caution">
    <text evidence="1">The sequence shown here is derived from an EMBL/GenBank/DDBJ whole genome shotgun (WGS) entry which is preliminary data.</text>
</comment>
<gene>
    <name evidence="1" type="ORF">QFC24_003710</name>
</gene>
<name>A0ACC2XJD0_9TREE</name>
<sequence length="452" mass="50192">MSHTAPPTAKSQAVPGYPTFIPANPQPIASLIKDTKHYPQNGGKIPKVYQELELRGTVFKNRLFAAPMCQYSSDNGHATDWHFVHYGSMATRGIGAIVMEATAVVPEGRISPEDAGIWQDSQIAPLKRIVDFVHSQGTLIGIQLAHAGRKASTLSPWVQEQLDASADYKDVKEKSSVAHKDVGGWPDNVQAPSAIQFSPTYPVPKEMTSAKIDELKQAFTDAIERCKKAGFDFIEIHGAHRKDSYGGSLDNRLRLPLEIAQAARTQWDKPIFYRVSATDWFEGEERCDDAHDKDHEGHGEWRFWGIQQTTILAERLKEMGIDLIDVSSGGNYAGQKIPVGPSYQVPFAAHIKQNVPGLAVRLDHTALHPQREANPLLFHWEIQVGAVGLITESVQANEILENDEADVILLARELLRNVDFPLEVAEKLDIAVQPAVQYARAWTRMLKPKEAH</sequence>
<accession>A0ACC2XJD0</accession>
<evidence type="ECO:0000313" key="1">
    <source>
        <dbReference type="EMBL" id="KAJ9123496.1"/>
    </source>
</evidence>
<evidence type="ECO:0000313" key="2">
    <source>
        <dbReference type="Proteomes" id="UP001234202"/>
    </source>
</evidence>
<protein>
    <submittedName>
        <fullName evidence="1">Uncharacterized protein</fullName>
    </submittedName>
</protein>
<proteinExistence type="predicted"/>
<dbReference type="Proteomes" id="UP001234202">
    <property type="component" value="Unassembled WGS sequence"/>
</dbReference>
<keyword evidence="2" id="KW-1185">Reference proteome</keyword>
<organism evidence="1 2">
    <name type="scientific">Naganishia onofrii</name>
    <dbReference type="NCBI Taxonomy" id="1851511"/>
    <lineage>
        <taxon>Eukaryota</taxon>
        <taxon>Fungi</taxon>
        <taxon>Dikarya</taxon>
        <taxon>Basidiomycota</taxon>
        <taxon>Agaricomycotina</taxon>
        <taxon>Tremellomycetes</taxon>
        <taxon>Filobasidiales</taxon>
        <taxon>Filobasidiaceae</taxon>
        <taxon>Naganishia</taxon>
    </lineage>
</organism>
<reference evidence="1" key="1">
    <citation type="submission" date="2023-04" db="EMBL/GenBank/DDBJ databases">
        <title>Draft Genome sequencing of Naganishia species isolated from polar environments using Oxford Nanopore Technology.</title>
        <authorList>
            <person name="Leo P."/>
            <person name="Venkateswaran K."/>
        </authorList>
    </citation>
    <scope>NUCLEOTIDE SEQUENCE</scope>
    <source>
        <strain evidence="1">DBVPG 5303</strain>
    </source>
</reference>
<dbReference type="EMBL" id="JASBWV010000012">
    <property type="protein sequence ID" value="KAJ9123496.1"/>
    <property type="molecule type" value="Genomic_DNA"/>
</dbReference>